<feature type="domain" description="ABC transporter" evidence="4">
    <location>
        <begin position="5"/>
        <end position="242"/>
    </location>
</feature>
<gene>
    <name evidence="5" type="ORF">F1189_13070</name>
</gene>
<dbReference type="SUPFAM" id="SSF50331">
    <property type="entry name" value="MOP-like"/>
    <property type="match status" value="1"/>
</dbReference>
<dbReference type="InterPro" id="IPR027417">
    <property type="entry name" value="P-loop_NTPase"/>
</dbReference>
<keyword evidence="6" id="KW-1185">Reference proteome</keyword>
<keyword evidence="2" id="KW-0547">Nucleotide-binding</keyword>
<evidence type="ECO:0000256" key="1">
    <source>
        <dbReference type="ARBA" id="ARBA00022448"/>
    </source>
</evidence>
<dbReference type="PROSITE" id="PS50893">
    <property type="entry name" value="ABC_TRANSPORTER_2"/>
    <property type="match status" value="1"/>
</dbReference>
<evidence type="ECO:0000259" key="4">
    <source>
        <dbReference type="PROSITE" id="PS50893"/>
    </source>
</evidence>
<protein>
    <submittedName>
        <fullName evidence="5">ABC transporter ATP-binding protein</fullName>
    </submittedName>
</protein>
<dbReference type="GO" id="GO:0022857">
    <property type="term" value="F:transmembrane transporter activity"/>
    <property type="evidence" value="ECO:0007669"/>
    <property type="project" value="InterPro"/>
</dbReference>
<dbReference type="InterPro" id="IPR050093">
    <property type="entry name" value="ABC_SmlMolc_Importer"/>
</dbReference>
<evidence type="ECO:0000313" key="5">
    <source>
        <dbReference type="EMBL" id="KAA5611723.1"/>
    </source>
</evidence>
<dbReference type="AlphaFoldDB" id="A0A5M6ITS3"/>
<dbReference type="GO" id="GO:0043190">
    <property type="term" value="C:ATP-binding cassette (ABC) transporter complex"/>
    <property type="evidence" value="ECO:0007669"/>
    <property type="project" value="InterPro"/>
</dbReference>
<dbReference type="OrthoDB" id="9802264at2"/>
<dbReference type="GO" id="GO:0005524">
    <property type="term" value="F:ATP binding"/>
    <property type="evidence" value="ECO:0007669"/>
    <property type="project" value="UniProtKB-KW"/>
</dbReference>
<proteinExistence type="predicted"/>
<dbReference type="Gene3D" id="2.40.50.100">
    <property type="match status" value="1"/>
</dbReference>
<keyword evidence="1" id="KW-0813">Transport</keyword>
<dbReference type="Proteomes" id="UP000325255">
    <property type="component" value="Unassembled WGS sequence"/>
</dbReference>
<sequence>MSTDLSVLRLSRWFDPLPPTVDDVSFDVAAGEIAVLLGPSGCGKTTTLRCVAGLEHPTSGRIRIGETICCDPAQGILVPARRRGVGMLFRSGALWPHMTLRQNVAYPLRHRGLPRAEIDRAVTEALALVGLRAQADRAVGPLSGEQMQRVALARSLVYRPRLLLLDEPLAGIDARLRPGLCDELRRIIRQVGVTALYVTRDQADAVALADRIGIMQAGRLLQYDTPDAIFHCPADLFVAGFTGASNLIDGRLLERTSSFGTVQISPGRLLLARMPGSLSEGQKVRVALRPDTVQLLPPAGGPNHFSVPVIARHYQGTRTLYVLDLFGTPIDAIDPGSRPRFPVGSSLPIALPPDACWVYAT</sequence>
<dbReference type="Pfam" id="PF00005">
    <property type="entry name" value="ABC_tran"/>
    <property type="match status" value="1"/>
</dbReference>
<keyword evidence="3 5" id="KW-0067">ATP-binding</keyword>
<dbReference type="RefSeq" id="WP_150041264.1">
    <property type="nucleotide sequence ID" value="NZ_OW485601.1"/>
</dbReference>
<dbReference type="PANTHER" id="PTHR42781">
    <property type="entry name" value="SPERMIDINE/PUTRESCINE IMPORT ATP-BINDING PROTEIN POTA"/>
    <property type="match status" value="1"/>
</dbReference>
<reference evidence="5 6" key="1">
    <citation type="submission" date="2019-09" db="EMBL/GenBank/DDBJ databases">
        <title>Genome sequence of Rhodovastum atsumiense, a diverse member of the Acetobacteraceae family of non-sulfur purple photosynthetic bacteria.</title>
        <authorList>
            <person name="Meyer T."/>
            <person name="Kyndt J."/>
        </authorList>
    </citation>
    <scope>NUCLEOTIDE SEQUENCE [LARGE SCALE GENOMIC DNA]</scope>
    <source>
        <strain evidence="5 6">DSM 21279</strain>
    </source>
</reference>
<dbReference type="InterPro" id="IPR003439">
    <property type="entry name" value="ABC_transporter-like_ATP-bd"/>
</dbReference>
<dbReference type="PANTHER" id="PTHR42781:SF4">
    <property type="entry name" value="SPERMIDINE_PUTRESCINE IMPORT ATP-BINDING PROTEIN POTA"/>
    <property type="match status" value="1"/>
</dbReference>
<dbReference type="InterPro" id="IPR013611">
    <property type="entry name" value="Transp-assoc_OB_typ2"/>
</dbReference>
<evidence type="ECO:0000313" key="6">
    <source>
        <dbReference type="Proteomes" id="UP000325255"/>
    </source>
</evidence>
<dbReference type="InterPro" id="IPR003593">
    <property type="entry name" value="AAA+_ATPase"/>
</dbReference>
<accession>A0A5M6ITS3</accession>
<dbReference type="GO" id="GO:0015697">
    <property type="term" value="P:quaternary ammonium group transport"/>
    <property type="evidence" value="ECO:0007669"/>
    <property type="project" value="UniProtKB-ARBA"/>
</dbReference>
<dbReference type="InterPro" id="IPR008995">
    <property type="entry name" value="Mo/tungstate-bd_C_term_dom"/>
</dbReference>
<comment type="caution">
    <text evidence="5">The sequence shown here is derived from an EMBL/GenBank/DDBJ whole genome shotgun (WGS) entry which is preliminary data.</text>
</comment>
<evidence type="ECO:0000256" key="3">
    <source>
        <dbReference type="ARBA" id="ARBA00022840"/>
    </source>
</evidence>
<dbReference type="EMBL" id="VWPK01000018">
    <property type="protein sequence ID" value="KAA5611723.1"/>
    <property type="molecule type" value="Genomic_DNA"/>
</dbReference>
<evidence type="ECO:0000256" key="2">
    <source>
        <dbReference type="ARBA" id="ARBA00022741"/>
    </source>
</evidence>
<name>A0A5M6ITS3_9PROT</name>
<dbReference type="SMART" id="SM00382">
    <property type="entry name" value="AAA"/>
    <property type="match status" value="1"/>
</dbReference>
<dbReference type="SUPFAM" id="SSF52540">
    <property type="entry name" value="P-loop containing nucleoside triphosphate hydrolases"/>
    <property type="match status" value="1"/>
</dbReference>
<dbReference type="Pfam" id="PF08402">
    <property type="entry name" value="TOBE_2"/>
    <property type="match status" value="1"/>
</dbReference>
<dbReference type="Gene3D" id="3.40.50.300">
    <property type="entry name" value="P-loop containing nucleotide triphosphate hydrolases"/>
    <property type="match status" value="1"/>
</dbReference>
<organism evidence="5 6">
    <name type="scientific">Rhodovastum atsumiense</name>
    <dbReference type="NCBI Taxonomy" id="504468"/>
    <lineage>
        <taxon>Bacteria</taxon>
        <taxon>Pseudomonadati</taxon>
        <taxon>Pseudomonadota</taxon>
        <taxon>Alphaproteobacteria</taxon>
        <taxon>Acetobacterales</taxon>
        <taxon>Acetobacteraceae</taxon>
        <taxon>Rhodovastum</taxon>
    </lineage>
</organism>
<dbReference type="GO" id="GO:0016887">
    <property type="term" value="F:ATP hydrolysis activity"/>
    <property type="evidence" value="ECO:0007669"/>
    <property type="project" value="InterPro"/>
</dbReference>
<dbReference type="FunFam" id="3.40.50.300:FF:000425">
    <property type="entry name" value="Probable ABC transporter, ATP-binding subunit"/>
    <property type="match status" value="1"/>
</dbReference>